<feature type="transmembrane region" description="Helical" evidence="5">
    <location>
        <begin position="84"/>
        <end position="106"/>
    </location>
</feature>
<keyword evidence="7" id="KW-0378">Hydrolase</keyword>
<dbReference type="OrthoDB" id="9778341at2"/>
<dbReference type="InterPro" id="IPR022764">
    <property type="entry name" value="Peptidase_S54_rhomboid_dom"/>
</dbReference>
<evidence type="ECO:0000256" key="4">
    <source>
        <dbReference type="ARBA" id="ARBA00023136"/>
    </source>
</evidence>
<dbReference type="SUPFAM" id="SSF144091">
    <property type="entry name" value="Rhomboid-like"/>
    <property type="match status" value="1"/>
</dbReference>
<feature type="domain" description="Peptidase S54 rhomboid" evidence="6">
    <location>
        <begin position="45"/>
        <end position="185"/>
    </location>
</feature>
<dbReference type="AlphaFoldDB" id="A0A4R6RNX1"/>
<dbReference type="PANTHER" id="PTHR43066">
    <property type="entry name" value="RHOMBOID-RELATED PROTEIN"/>
    <property type="match status" value="1"/>
</dbReference>
<dbReference type="Proteomes" id="UP000294593">
    <property type="component" value="Unassembled WGS sequence"/>
</dbReference>
<reference evidence="7 8" key="1">
    <citation type="submission" date="2019-03" db="EMBL/GenBank/DDBJ databases">
        <title>Genomic Encyclopedia of Type Strains, Phase IV (KMG-IV): sequencing the most valuable type-strain genomes for metagenomic binning, comparative biology and taxonomic classification.</title>
        <authorList>
            <person name="Goeker M."/>
        </authorList>
    </citation>
    <scope>NUCLEOTIDE SEQUENCE [LARGE SCALE GENOMIC DNA]</scope>
    <source>
        <strain evidence="7 8">DSM 11901</strain>
    </source>
</reference>
<keyword evidence="3 5" id="KW-1133">Transmembrane helix</keyword>
<feature type="transmembrane region" description="Helical" evidence="5">
    <location>
        <begin position="142"/>
        <end position="162"/>
    </location>
</feature>
<dbReference type="InterPro" id="IPR035952">
    <property type="entry name" value="Rhomboid-like_sf"/>
</dbReference>
<keyword evidence="4 5" id="KW-0472">Membrane</keyword>
<dbReference type="SMART" id="SM01160">
    <property type="entry name" value="DUF1751"/>
    <property type="match status" value="1"/>
</dbReference>
<feature type="transmembrane region" description="Helical" evidence="5">
    <location>
        <begin position="112"/>
        <end position="130"/>
    </location>
</feature>
<evidence type="ECO:0000313" key="7">
    <source>
        <dbReference type="EMBL" id="TDP88314.1"/>
    </source>
</evidence>
<feature type="transmembrane region" description="Helical" evidence="5">
    <location>
        <begin position="50"/>
        <end position="72"/>
    </location>
</feature>
<accession>A0A4R6RNX1</accession>
<dbReference type="GO" id="GO:0016020">
    <property type="term" value="C:membrane"/>
    <property type="evidence" value="ECO:0007669"/>
    <property type="project" value="UniProtKB-SubCell"/>
</dbReference>
<dbReference type="GO" id="GO:0006508">
    <property type="term" value="P:proteolysis"/>
    <property type="evidence" value="ECO:0007669"/>
    <property type="project" value="UniProtKB-KW"/>
</dbReference>
<evidence type="ECO:0000313" key="8">
    <source>
        <dbReference type="Proteomes" id="UP000294593"/>
    </source>
</evidence>
<comment type="subcellular location">
    <subcellularLocation>
        <location evidence="1">Membrane</location>
        <topology evidence="1">Multi-pass membrane protein</topology>
    </subcellularLocation>
</comment>
<evidence type="ECO:0000256" key="2">
    <source>
        <dbReference type="ARBA" id="ARBA00022692"/>
    </source>
</evidence>
<evidence type="ECO:0000259" key="6">
    <source>
        <dbReference type="Pfam" id="PF01694"/>
    </source>
</evidence>
<evidence type="ECO:0000256" key="3">
    <source>
        <dbReference type="ARBA" id="ARBA00022989"/>
    </source>
</evidence>
<dbReference type="GO" id="GO:0004252">
    <property type="term" value="F:serine-type endopeptidase activity"/>
    <property type="evidence" value="ECO:0007669"/>
    <property type="project" value="InterPro"/>
</dbReference>
<name>A0A4R6RNX1_9BURK</name>
<keyword evidence="2 5" id="KW-0812">Transmembrane</keyword>
<evidence type="ECO:0000256" key="5">
    <source>
        <dbReference type="SAM" id="Phobius"/>
    </source>
</evidence>
<dbReference type="EMBL" id="SNXW01000001">
    <property type="protein sequence ID" value="TDP88314.1"/>
    <property type="molecule type" value="Genomic_DNA"/>
</dbReference>
<gene>
    <name evidence="7" type="ORF">EV672_101460</name>
</gene>
<organism evidence="7 8">
    <name type="scientific">Aquabacterium commune</name>
    <dbReference type="NCBI Taxonomy" id="70586"/>
    <lineage>
        <taxon>Bacteria</taxon>
        <taxon>Pseudomonadati</taxon>
        <taxon>Pseudomonadota</taxon>
        <taxon>Betaproteobacteria</taxon>
        <taxon>Burkholderiales</taxon>
        <taxon>Aquabacterium</taxon>
    </lineage>
</organism>
<dbReference type="Pfam" id="PF01694">
    <property type="entry name" value="Rhomboid"/>
    <property type="match status" value="1"/>
</dbReference>
<dbReference type="PANTHER" id="PTHR43066:SF11">
    <property type="entry name" value="PEPTIDASE S54 RHOMBOID DOMAIN-CONTAINING PROTEIN"/>
    <property type="match status" value="1"/>
</dbReference>
<protein>
    <submittedName>
        <fullName evidence="7">Membrane associated rhomboid family serine protease</fullName>
    </submittedName>
</protein>
<keyword evidence="7" id="KW-0645">Protease</keyword>
<dbReference type="Gene3D" id="1.20.1540.10">
    <property type="entry name" value="Rhomboid-like"/>
    <property type="match status" value="1"/>
</dbReference>
<evidence type="ECO:0000256" key="1">
    <source>
        <dbReference type="ARBA" id="ARBA00004141"/>
    </source>
</evidence>
<sequence length="205" mass="22485">MPPLPPVTQALILVNVALFFLDELLGRALTFNMALWPLQSGGFMPWQVLTYAFLHGSLGHLFFNMLGLWMFGSELERIWGQRRYMEFLGASVLTAAATQLLISALVGWGNPTVGASGGLFGLLLAFGMMFPERTIMPLFPPIPMKAKVFVAVYGGLELFMGVTGTASGVAHFAHLGGMLGGWLMLRFWRGQPPFKSRRGSGRGRF</sequence>
<comment type="caution">
    <text evidence="7">The sequence shown here is derived from an EMBL/GenBank/DDBJ whole genome shotgun (WGS) entry which is preliminary data.</text>
</comment>
<keyword evidence="8" id="KW-1185">Reference proteome</keyword>
<dbReference type="RefSeq" id="WP_133605939.1">
    <property type="nucleotide sequence ID" value="NZ_SNXW01000001.1"/>
</dbReference>
<proteinExistence type="predicted"/>